<proteinExistence type="predicted"/>
<evidence type="ECO:0000313" key="1">
    <source>
        <dbReference type="EMBL" id="CEG58668.1"/>
    </source>
</evidence>
<protein>
    <submittedName>
        <fullName evidence="1">Uncharacterized protein</fullName>
    </submittedName>
</protein>
<name>A0A098G855_9GAMM</name>
<dbReference type="HOGENOM" id="CLU_113677_0_0_6"/>
<organism evidence="1 2">
    <name type="scientific">Legionella fallonii LLAP-10</name>
    <dbReference type="NCBI Taxonomy" id="1212491"/>
    <lineage>
        <taxon>Bacteria</taxon>
        <taxon>Pseudomonadati</taxon>
        <taxon>Pseudomonadota</taxon>
        <taxon>Gammaproteobacteria</taxon>
        <taxon>Legionellales</taxon>
        <taxon>Legionellaceae</taxon>
        <taxon>Legionella</taxon>
    </lineage>
</organism>
<sequence length="172" mass="19528">MLMKLSSRFLSSRFLPSASRGANRPLITHSNNRFFSTAHVFNPHSEEHIQLQQKLFKLENIPTKITILPEGTKLIGLNVTPVKPRYLGTAPLYTTDILDALSPSEKDEWQEMVKTYYAQMGKYELLCDVTCITSLSENGTPIHYIDHSLLDVISYTPIEKLVDLDTTALKMK</sequence>
<reference evidence="2" key="1">
    <citation type="submission" date="2014-09" db="EMBL/GenBank/DDBJ databases">
        <authorList>
            <person name="Gomez-Valero L."/>
        </authorList>
    </citation>
    <scope>NUCLEOTIDE SEQUENCE [LARGE SCALE GENOMIC DNA]</scope>
    <source>
        <strain evidence="2">ATCC700992</strain>
    </source>
</reference>
<dbReference type="AlphaFoldDB" id="A0A098G855"/>
<dbReference type="KEGG" id="lfa:LFA_3337"/>
<dbReference type="EMBL" id="LN614827">
    <property type="protein sequence ID" value="CEG58668.1"/>
    <property type="molecule type" value="Genomic_DNA"/>
</dbReference>
<evidence type="ECO:0000313" key="2">
    <source>
        <dbReference type="Proteomes" id="UP000032430"/>
    </source>
</evidence>
<gene>
    <name evidence="1" type="ORF">LFA_3337</name>
</gene>
<keyword evidence="2" id="KW-1185">Reference proteome</keyword>
<accession>A0A098G855</accession>
<dbReference type="Proteomes" id="UP000032430">
    <property type="component" value="Chromosome I"/>
</dbReference>